<dbReference type="Proteomes" id="UP001437460">
    <property type="component" value="Unassembled WGS sequence"/>
</dbReference>
<evidence type="ECO:0000313" key="1">
    <source>
        <dbReference type="EMBL" id="MEQ2562465.1"/>
    </source>
</evidence>
<accession>A0ABV1HJH4</accession>
<sequence>MEQEIKWEWTDSTVEMIPFGLLAGFYGEKEVRITKLAEDGFCFRSVEKFCSLEKSFRLCFYDLKQGRYREIPVMSAAWQTERKTEFFISYAVAVQQEDYRQAVRMLFGQYDRYIRLKLAEDDGGLAEQMTGYPAKEDEIFADSFREQMDAWFGNGKNRENCEGTEQAETWKYAVMEPALALELDHPSVYTQFLKQSIDEFLADYQERYPVFQDWFRERKVERIYIGNAFCHLLFPEETTLFSMLDKACKLGLKITVTFSYVREYQLKHMEKLLKKLEQWCREENTKLEIEVNDWAMADMLKYSLPDLIPCYGRMLNKRKKDPRMPYKKGNVELLQENNLNAEFYREYLEQEFGIHRFEWESCGYEQKFPEPAAGRKMENHLHLPFYQTNTSQYCTLYAGSVYGDRSRQQLVTSCDRRCEWQAYLYPRHLNMVGHYNSLFGKDSEILERTGIVPYNMEKTRVFCKENQVGRLVLPCWM</sequence>
<gene>
    <name evidence="1" type="ORF">WMO41_04705</name>
</gene>
<protein>
    <submittedName>
        <fullName evidence="1">Uncharacterized protein</fullName>
    </submittedName>
</protein>
<proteinExistence type="predicted"/>
<dbReference type="EMBL" id="JBBMFJ010000006">
    <property type="protein sequence ID" value="MEQ2562465.1"/>
    <property type="molecule type" value="Genomic_DNA"/>
</dbReference>
<evidence type="ECO:0000313" key="2">
    <source>
        <dbReference type="Proteomes" id="UP001437460"/>
    </source>
</evidence>
<comment type="caution">
    <text evidence="1">The sequence shown here is derived from an EMBL/GenBank/DDBJ whole genome shotgun (WGS) entry which is preliminary data.</text>
</comment>
<reference evidence="1 2" key="1">
    <citation type="submission" date="2024-03" db="EMBL/GenBank/DDBJ databases">
        <title>Human intestinal bacterial collection.</title>
        <authorList>
            <person name="Pauvert C."/>
            <person name="Hitch T.C.A."/>
            <person name="Clavel T."/>
        </authorList>
    </citation>
    <scope>NUCLEOTIDE SEQUENCE [LARGE SCALE GENOMIC DNA]</scope>
    <source>
        <strain evidence="1 2">CLA-AP-H27</strain>
    </source>
</reference>
<name>A0ABV1HJH4_9FIRM</name>
<keyword evidence="2" id="KW-1185">Reference proteome</keyword>
<organism evidence="1 2">
    <name type="scientific">Ventrimonas faecis</name>
    <dbReference type="NCBI Taxonomy" id="3133170"/>
    <lineage>
        <taxon>Bacteria</taxon>
        <taxon>Bacillati</taxon>
        <taxon>Bacillota</taxon>
        <taxon>Clostridia</taxon>
        <taxon>Lachnospirales</taxon>
        <taxon>Lachnospiraceae</taxon>
        <taxon>Ventrimonas</taxon>
    </lineage>
</organism>